<sequence>MVKNFGIYVTVFTLLFVFILNIFEKEAKVTTDFDLNIMNEVMKHNGQMTGWSLFAREELPDGQTIHDLEMLMEKWKKRFPQFLWTKKVNSDRMTISGTVSDNTLHYVENLQIVANLKEQNIIQGFIMYELNGTKWNNEVKNEIHGKIELILGEIFQDSTTFFSCIKGEFDGNIDEVIVKKSQKIVDSFNGEIIEKLEEKNFTSLTVHSPFFSHDIQTENGPFNMQIALRENGIDNKTTYIIGTPIITIEY</sequence>
<reference evidence="2 3" key="1">
    <citation type="submission" date="2022-10" db="EMBL/GenBank/DDBJ databases">
        <title>Description of Fervidibacillus gen. nov. in the family Fervidibacillaceae fam. nov. with two species, Fervidibacillus albus sp. nov., and Fervidibacillus halotolerans sp. nov., isolated from tidal flat sediments.</title>
        <authorList>
            <person name="Kwon K.K."/>
            <person name="Yang S.-H."/>
        </authorList>
    </citation>
    <scope>NUCLEOTIDE SEQUENCE [LARGE SCALE GENOMIC DNA]</scope>
    <source>
        <strain evidence="2 3">DSM 23332</strain>
    </source>
</reference>
<evidence type="ECO:0000313" key="3">
    <source>
        <dbReference type="Proteomes" id="UP001208656"/>
    </source>
</evidence>
<keyword evidence="1" id="KW-0812">Transmembrane</keyword>
<dbReference type="InterPro" id="IPR036209">
    <property type="entry name" value="YwmB-like_sf"/>
</dbReference>
<proteinExistence type="predicted"/>
<dbReference type="SUPFAM" id="SSF143842">
    <property type="entry name" value="YwmB-like"/>
    <property type="match status" value="1"/>
</dbReference>
<name>A0ABT2WER2_9BACI</name>
<comment type="caution">
    <text evidence="2">The sequence shown here is derived from an EMBL/GenBank/DDBJ whole genome shotgun (WGS) entry which is preliminary data.</text>
</comment>
<evidence type="ECO:0000313" key="2">
    <source>
        <dbReference type="EMBL" id="MCU9594148.1"/>
    </source>
</evidence>
<keyword evidence="1" id="KW-1133">Transmembrane helix</keyword>
<dbReference type="InterPro" id="IPR014794">
    <property type="entry name" value="DUF1779"/>
</dbReference>
<organism evidence="2 3">
    <name type="scientific">Pallidibacillus thermolactis</name>
    <dbReference type="NCBI Taxonomy" id="251051"/>
    <lineage>
        <taxon>Bacteria</taxon>
        <taxon>Bacillati</taxon>
        <taxon>Bacillota</taxon>
        <taxon>Bacilli</taxon>
        <taxon>Bacillales</taxon>
        <taxon>Bacillaceae</taxon>
        <taxon>Pallidibacillus</taxon>
    </lineage>
</organism>
<keyword evidence="3" id="KW-1185">Reference proteome</keyword>
<keyword evidence="1" id="KW-0472">Membrane</keyword>
<dbReference type="Gene3D" id="3.30.360.40">
    <property type="entry name" value="YwmB-like"/>
    <property type="match status" value="1"/>
</dbReference>
<evidence type="ECO:0000256" key="1">
    <source>
        <dbReference type="SAM" id="Phobius"/>
    </source>
</evidence>
<dbReference type="RefSeq" id="WP_263061385.1">
    <property type="nucleotide sequence ID" value="NZ_JAOUSE010000014.1"/>
</dbReference>
<protein>
    <submittedName>
        <fullName evidence="2">YwmB family TATA-box binding protein</fullName>
    </submittedName>
</protein>
<dbReference type="Gene3D" id="3.30.2030.10">
    <property type="entry name" value="YwmB-like"/>
    <property type="match status" value="1"/>
</dbReference>
<gene>
    <name evidence="2" type="ORF">OEV82_06735</name>
</gene>
<dbReference type="EMBL" id="JAOUSE010000014">
    <property type="protein sequence ID" value="MCU9594148.1"/>
    <property type="molecule type" value="Genomic_DNA"/>
</dbReference>
<dbReference type="Pfam" id="PF08680">
    <property type="entry name" value="DUF1779"/>
    <property type="match status" value="1"/>
</dbReference>
<accession>A0ABT2WER2</accession>
<feature type="transmembrane region" description="Helical" evidence="1">
    <location>
        <begin position="6"/>
        <end position="23"/>
    </location>
</feature>
<dbReference type="Proteomes" id="UP001208656">
    <property type="component" value="Unassembled WGS sequence"/>
</dbReference>